<dbReference type="Proteomes" id="UP001456524">
    <property type="component" value="Unassembled WGS sequence"/>
</dbReference>
<feature type="region of interest" description="Disordered" evidence="6">
    <location>
        <begin position="274"/>
        <end position="309"/>
    </location>
</feature>
<comment type="caution">
    <text evidence="8">The sequence shown here is derived from an EMBL/GenBank/DDBJ whole genome shotgun (WGS) entry which is preliminary data.</text>
</comment>
<dbReference type="InterPro" id="IPR027684">
    <property type="entry name" value="TBCC"/>
</dbReference>
<keyword evidence="4" id="KW-0007">Acetylation</keyword>
<dbReference type="Pfam" id="PF16752">
    <property type="entry name" value="TBCC_N"/>
    <property type="match status" value="1"/>
</dbReference>
<evidence type="ECO:0000256" key="5">
    <source>
        <dbReference type="ARBA" id="ARBA00026055"/>
    </source>
</evidence>
<dbReference type="InterPro" id="IPR012945">
    <property type="entry name" value="Tubulin-bd_cofactor_C_dom"/>
</dbReference>
<evidence type="ECO:0000313" key="8">
    <source>
        <dbReference type="EMBL" id="KAK8175053.1"/>
    </source>
</evidence>
<dbReference type="Gene3D" id="1.20.58.1250">
    <property type="entry name" value="Tubulin Binding Cofactor C, N-terminal domain"/>
    <property type="match status" value="1"/>
</dbReference>
<organism evidence="8 9">
    <name type="scientific">Phyllosticta citrichinensis</name>
    <dbReference type="NCBI Taxonomy" id="1130410"/>
    <lineage>
        <taxon>Eukaryota</taxon>
        <taxon>Fungi</taxon>
        <taxon>Dikarya</taxon>
        <taxon>Ascomycota</taxon>
        <taxon>Pezizomycotina</taxon>
        <taxon>Dothideomycetes</taxon>
        <taxon>Dothideomycetes incertae sedis</taxon>
        <taxon>Botryosphaeriales</taxon>
        <taxon>Phyllostictaceae</taxon>
        <taxon>Phyllosticta</taxon>
    </lineage>
</organism>
<dbReference type="EMBL" id="JBBWUH010000002">
    <property type="protein sequence ID" value="KAK8175053.1"/>
    <property type="molecule type" value="Genomic_DNA"/>
</dbReference>
<evidence type="ECO:0000256" key="4">
    <source>
        <dbReference type="ARBA" id="ARBA00022990"/>
    </source>
</evidence>
<dbReference type="PANTHER" id="PTHR15139">
    <property type="entry name" value="TUBULIN FOLDING COFACTOR C"/>
    <property type="match status" value="1"/>
</dbReference>
<evidence type="ECO:0000256" key="2">
    <source>
        <dbReference type="ARBA" id="ARBA00008848"/>
    </source>
</evidence>
<dbReference type="Pfam" id="PF07986">
    <property type="entry name" value="TBCC"/>
    <property type="match status" value="1"/>
</dbReference>
<dbReference type="InterPro" id="IPR016098">
    <property type="entry name" value="CAP/MinC_C"/>
</dbReference>
<name>A0ABR1Y1W7_9PEZI</name>
<accession>A0ABR1Y1W7</accession>
<feature type="region of interest" description="Disordered" evidence="6">
    <location>
        <begin position="214"/>
        <end position="233"/>
    </location>
</feature>
<dbReference type="InterPro" id="IPR038397">
    <property type="entry name" value="TBCC_N_sf"/>
</dbReference>
<feature type="domain" description="C-CAP/cofactor C-like" evidence="7">
    <location>
        <begin position="274"/>
        <end position="436"/>
    </location>
</feature>
<evidence type="ECO:0000256" key="3">
    <source>
        <dbReference type="ARBA" id="ARBA00022490"/>
    </source>
</evidence>
<proteinExistence type="inferred from homology"/>
<sequence length="487" mass="51374">MTTLQTQPPSQGDLKERFFRYFTHEVTALQTQIEQLADKSVTGGERNDGVDHCLAGIARLSREVKDAAAYIPAYDQRTYAEAIKALNEKLAQARASFAPRPKFSFKSSRKVATAVSHQKNPSAISLEDAAELASQARLKLPVAASNTSSSSKTARGLLDTTGSSGTTTTDSSAYGSPAVYTPAETDAGDDEDRHNGAAGKPGSAEEEDAYVNRNLSSHERSRTPVRKPSFSGANSVTISGHTGLHIILPESASHATSSGTIANLRHCIVDMSMPTSTTRAQQQQQQQQQNQQKRPTPTPSSQAPPIAPVAAAPPAAPFAALTLKNIKSSLIVCGRVSGAIHLTNLAHSVVVVSSTRQFRMHECRDVTVYLACASRPIIEDCVGVRFAPCPSIYAEAAGEASTEAKEEASAGAVADATGEPPAAQPNLWNQVDDFKWLKAGAASPNWRALAGDERVADAVWRDLVPGGPELGVDDILTAVGVGVGGAK</sequence>
<evidence type="ECO:0000259" key="7">
    <source>
        <dbReference type="PROSITE" id="PS51329"/>
    </source>
</evidence>
<dbReference type="PANTHER" id="PTHR15139:SF0">
    <property type="entry name" value="TUBULIN-SPECIFIC CHAPERONE C"/>
    <property type="match status" value="1"/>
</dbReference>
<feature type="compositionally biased region" description="Low complexity" evidence="6">
    <location>
        <begin position="143"/>
        <end position="172"/>
    </location>
</feature>
<dbReference type="InterPro" id="IPR031925">
    <property type="entry name" value="TBCC_N"/>
</dbReference>
<reference evidence="8 9" key="1">
    <citation type="journal article" date="2022" name="G3 (Bethesda)">
        <title>Enemy or ally: a genomic approach to elucidate the lifestyle of Phyllosticta citrichinaensis.</title>
        <authorList>
            <person name="Buijs V.A."/>
            <person name="Groenewald J.Z."/>
            <person name="Haridas S."/>
            <person name="LaButti K.M."/>
            <person name="Lipzen A."/>
            <person name="Martin F.M."/>
            <person name="Barry K."/>
            <person name="Grigoriev I.V."/>
            <person name="Crous P.W."/>
            <person name="Seidl M.F."/>
        </authorList>
    </citation>
    <scope>NUCLEOTIDE SEQUENCE [LARGE SCALE GENOMIC DNA]</scope>
    <source>
        <strain evidence="8 9">CBS 129764</strain>
    </source>
</reference>
<evidence type="ECO:0000256" key="1">
    <source>
        <dbReference type="ARBA" id="ARBA00004496"/>
    </source>
</evidence>
<comment type="subcellular location">
    <subcellularLocation>
        <location evidence="1">Cytoplasm</location>
    </subcellularLocation>
</comment>
<gene>
    <name evidence="8" type="ORF">IWX90DRAFT_99014</name>
</gene>
<dbReference type="Gene3D" id="2.160.20.70">
    <property type="match status" value="1"/>
</dbReference>
<feature type="compositionally biased region" description="Low complexity" evidence="6">
    <location>
        <begin position="281"/>
        <end position="292"/>
    </location>
</feature>
<dbReference type="PROSITE" id="PS51329">
    <property type="entry name" value="C_CAP_COFACTOR_C"/>
    <property type="match status" value="1"/>
</dbReference>
<protein>
    <submittedName>
        <fullName evidence="8">Tubulin binding cofactor C-domain-containing protein</fullName>
    </submittedName>
</protein>
<keyword evidence="3" id="KW-0963">Cytoplasm</keyword>
<evidence type="ECO:0000313" key="9">
    <source>
        <dbReference type="Proteomes" id="UP001456524"/>
    </source>
</evidence>
<evidence type="ECO:0000256" key="6">
    <source>
        <dbReference type="SAM" id="MobiDB-lite"/>
    </source>
</evidence>
<comment type="similarity">
    <text evidence="2">Belongs to the TBCC family.</text>
</comment>
<feature type="region of interest" description="Disordered" evidence="6">
    <location>
        <begin position="141"/>
        <end position="208"/>
    </location>
</feature>
<comment type="subunit">
    <text evidence="5">Supercomplex made of cofactors A to E. Cofactors A and D function by capturing and stabilizing tubulin in a quasi-native conformation. Cofactor E binds to the cofactor D-tubulin complex; interaction with cofactor C then causes the release of tubulin polypeptides that are committed to the native state.</text>
</comment>
<keyword evidence="9" id="KW-1185">Reference proteome</keyword>
<dbReference type="InterPro" id="IPR017901">
    <property type="entry name" value="C-CAP_CF_C-like"/>
</dbReference>
<feature type="region of interest" description="Disordered" evidence="6">
    <location>
        <begin position="404"/>
        <end position="424"/>
    </location>
</feature>